<feature type="region of interest" description="Disordered" evidence="1">
    <location>
        <begin position="145"/>
        <end position="227"/>
    </location>
</feature>
<evidence type="ECO:0000313" key="4">
    <source>
        <dbReference type="Proteomes" id="UP000012488"/>
    </source>
</evidence>
<reference evidence="3 4" key="2">
    <citation type="journal article" date="2013" name="Genome Announc.">
        <title>Draft Genome Sequence of Methylobacterium mesophilicum Strain SR1.6/6, Isolated from Citrus sinensis.</title>
        <authorList>
            <person name="Marinho Almeida D."/>
            <person name="Dini-Andreote F."/>
            <person name="Camargo Neves A.A."/>
            <person name="Juca Ramos R.T."/>
            <person name="Andreote F.D."/>
            <person name="Carneiro A.R."/>
            <person name="Oliveira de Souza Lima A."/>
            <person name="Caracciolo Gomes de Sa P.H."/>
            <person name="Ribeiro Barbosa M.S."/>
            <person name="Araujo W.L."/>
            <person name="Silva A."/>
        </authorList>
    </citation>
    <scope>NUCLEOTIDE SEQUENCE [LARGE SCALE GENOMIC DNA]</scope>
    <source>
        <strain evidence="3 4">SR1.6/6</strain>
    </source>
</reference>
<name>A0A6B9FJD2_9HYPH</name>
<feature type="compositionally biased region" description="Low complexity" evidence="1">
    <location>
        <begin position="197"/>
        <end position="210"/>
    </location>
</feature>
<dbReference type="Proteomes" id="UP000012488">
    <property type="component" value="Chromosome"/>
</dbReference>
<feature type="transmembrane region" description="Helical" evidence="2">
    <location>
        <begin position="33"/>
        <end position="59"/>
    </location>
</feature>
<keyword evidence="2" id="KW-0472">Membrane</keyword>
<accession>A0A6B9FJD2</accession>
<dbReference type="KEGG" id="mmes:MMSR116_09505"/>
<keyword evidence="2" id="KW-0812">Transmembrane</keyword>
<reference evidence="3 4" key="1">
    <citation type="journal article" date="2012" name="Genet. Mol. Biol.">
        <title>Analysis of 16S rRNA and mxaF genes revealing insights into Methylobacterium niche-specific plant association.</title>
        <authorList>
            <person name="Dourado M.N."/>
            <person name="Andreote F.D."/>
            <person name="Dini-Andreote F."/>
            <person name="Conti R."/>
            <person name="Araujo J.M."/>
            <person name="Araujo W.L."/>
        </authorList>
    </citation>
    <scope>NUCLEOTIDE SEQUENCE [LARGE SCALE GENOMIC DNA]</scope>
    <source>
        <strain evidence="3 4">SR1.6/6</strain>
    </source>
</reference>
<dbReference type="OrthoDB" id="8455715at2"/>
<dbReference type="RefSeq" id="WP_010684870.1">
    <property type="nucleotide sequence ID" value="NZ_CP043538.1"/>
</dbReference>
<proteinExistence type="predicted"/>
<evidence type="ECO:0008006" key="5">
    <source>
        <dbReference type="Google" id="ProtNLM"/>
    </source>
</evidence>
<keyword evidence="2" id="KW-1133">Transmembrane helix</keyword>
<organism evidence="3 4">
    <name type="scientific">Methylobacterium mesophilicum SR1.6/6</name>
    <dbReference type="NCBI Taxonomy" id="908290"/>
    <lineage>
        <taxon>Bacteria</taxon>
        <taxon>Pseudomonadati</taxon>
        <taxon>Pseudomonadota</taxon>
        <taxon>Alphaproteobacteria</taxon>
        <taxon>Hyphomicrobiales</taxon>
        <taxon>Methylobacteriaceae</taxon>
        <taxon>Methylobacterium</taxon>
    </lineage>
</organism>
<dbReference type="EMBL" id="CP043538">
    <property type="protein sequence ID" value="QGY02089.1"/>
    <property type="molecule type" value="Genomic_DNA"/>
</dbReference>
<protein>
    <recommendedName>
        <fullName evidence="5">DUF308 domain-containing protein</fullName>
    </recommendedName>
</protein>
<evidence type="ECO:0000256" key="1">
    <source>
        <dbReference type="SAM" id="MobiDB-lite"/>
    </source>
</evidence>
<dbReference type="AlphaFoldDB" id="A0A6B9FJD2"/>
<evidence type="ECO:0000256" key="2">
    <source>
        <dbReference type="SAM" id="Phobius"/>
    </source>
</evidence>
<gene>
    <name evidence="3" type="ORF">MMSR116_09505</name>
</gene>
<feature type="compositionally biased region" description="Basic and acidic residues" evidence="1">
    <location>
        <begin position="114"/>
        <end position="129"/>
    </location>
</feature>
<evidence type="ECO:0000313" key="3">
    <source>
        <dbReference type="EMBL" id="QGY02089.1"/>
    </source>
</evidence>
<feature type="region of interest" description="Disordered" evidence="1">
    <location>
        <begin position="108"/>
        <end position="129"/>
    </location>
</feature>
<sequence>MIAALFALAAAMVIGGSAAVIQGFPYVRLESGLAMVIAGSVAASSGAVLFGLGVLALAFRRVERAVGQVPASRAREAAPVSAPVAADEGRSRLPPVLPAAPAFLVPPVVEPPFDPDRSRIDPKSEPRPEGLPELALLAAEADKPDAALPEPPKPSKPPRAEPDLRVPPPLAAQDPAPQTKPDAKGPGVIAPEDDLFAAPEASPGAEEPPALRSSLDPAPVPAPKPATRTVVGRYASGGNTYVMFEDGSIEAETPQGRFTFASLDELKAFVDGGGESGTRGAA</sequence>